<dbReference type="NCBIfam" id="NF003661">
    <property type="entry name" value="PRK05291.1-3"/>
    <property type="match status" value="1"/>
</dbReference>
<dbReference type="OrthoDB" id="9805918at2"/>
<dbReference type="InterPro" id="IPR004520">
    <property type="entry name" value="GTPase_MnmE"/>
</dbReference>
<comment type="caution">
    <text evidence="6">Lacks conserved residue(s) required for the propagation of feature annotation.</text>
</comment>
<keyword evidence="10" id="KW-1185">Reference proteome</keyword>
<feature type="domain" description="TrmE-type G" evidence="8">
    <location>
        <begin position="216"/>
        <end position="373"/>
    </location>
</feature>
<dbReference type="InterPro" id="IPR027417">
    <property type="entry name" value="P-loop_NTPase"/>
</dbReference>
<feature type="binding site" evidence="6">
    <location>
        <begin position="270"/>
        <end position="273"/>
    </location>
    <ligand>
        <name>GTP</name>
        <dbReference type="ChEBI" id="CHEBI:37565"/>
    </ligand>
</feature>
<dbReference type="PROSITE" id="PS51709">
    <property type="entry name" value="G_TRME"/>
    <property type="match status" value="1"/>
</dbReference>
<dbReference type="GO" id="GO:0005525">
    <property type="term" value="F:GTP binding"/>
    <property type="evidence" value="ECO:0007669"/>
    <property type="project" value="UniProtKB-UniRule"/>
</dbReference>
<dbReference type="GO" id="GO:0003924">
    <property type="term" value="F:GTPase activity"/>
    <property type="evidence" value="ECO:0007669"/>
    <property type="project" value="UniProtKB-UniRule"/>
</dbReference>
<keyword evidence="2 6" id="KW-0819">tRNA processing</keyword>
<feature type="binding site" evidence="6">
    <location>
        <begin position="245"/>
        <end position="251"/>
    </location>
    <ligand>
        <name>GTP</name>
        <dbReference type="ChEBI" id="CHEBI:37565"/>
    </ligand>
</feature>
<evidence type="ECO:0000313" key="9">
    <source>
        <dbReference type="EMBL" id="SFF25291.1"/>
    </source>
</evidence>
<evidence type="ECO:0000256" key="7">
    <source>
        <dbReference type="RuleBase" id="RU003313"/>
    </source>
</evidence>
<dbReference type="InterPro" id="IPR027266">
    <property type="entry name" value="TrmE/GcvT-like"/>
</dbReference>
<keyword evidence="3 6" id="KW-0547">Nucleotide-binding</keyword>
<feature type="binding site" evidence="6">
    <location>
        <position position="24"/>
    </location>
    <ligand>
        <name>(6S)-5-formyl-5,6,7,8-tetrahydrofolate</name>
        <dbReference type="ChEBI" id="CHEBI:57457"/>
    </ligand>
</feature>
<comment type="subunit">
    <text evidence="6">Homodimer. Heterotetramer of two MnmE and two MnmG subunits.</text>
</comment>
<comment type="subcellular location">
    <subcellularLocation>
        <location evidence="6">Cytoplasm</location>
    </subcellularLocation>
</comment>
<dbReference type="GO" id="GO:0030488">
    <property type="term" value="P:tRNA methylation"/>
    <property type="evidence" value="ECO:0007669"/>
    <property type="project" value="TreeGrafter"/>
</dbReference>
<protein>
    <recommendedName>
        <fullName evidence="6">tRNA modification GTPase MnmE</fullName>
        <ecNumber evidence="6">3.6.-.-</ecNumber>
    </recommendedName>
</protein>
<dbReference type="Pfam" id="PF12631">
    <property type="entry name" value="MnmE_helical"/>
    <property type="match status" value="1"/>
</dbReference>
<dbReference type="GO" id="GO:0005829">
    <property type="term" value="C:cytosol"/>
    <property type="evidence" value="ECO:0007669"/>
    <property type="project" value="TreeGrafter"/>
</dbReference>
<organism evidence="9 10">
    <name type="scientific">Fontimonas thermophila</name>
    <dbReference type="NCBI Taxonomy" id="1076937"/>
    <lineage>
        <taxon>Bacteria</taxon>
        <taxon>Pseudomonadati</taxon>
        <taxon>Pseudomonadota</taxon>
        <taxon>Gammaproteobacteria</taxon>
        <taxon>Nevskiales</taxon>
        <taxon>Nevskiaceae</taxon>
        <taxon>Fontimonas</taxon>
    </lineage>
</organism>
<accession>A0A1I2H9L3</accession>
<comment type="cofactor">
    <cofactor evidence="6">
        <name>K(+)</name>
        <dbReference type="ChEBI" id="CHEBI:29103"/>
    </cofactor>
    <text evidence="6">Binds 1 potassium ion per subunit.</text>
</comment>
<proteinExistence type="inferred from homology"/>
<evidence type="ECO:0000256" key="1">
    <source>
        <dbReference type="ARBA" id="ARBA00011043"/>
    </source>
</evidence>
<dbReference type="NCBIfam" id="TIGR00231">
    <property type="entry name" value="small_GTP"/>
    <property type="match status" value="1"/>
</dbReference>
<dbReference type="CDD" id="cd14858">
    <property type="entry name" value="TrmE_N"/>
    <property type="match status" value="1"/>
</dbReference>
<dbReference type="Gene3D" id="1.20.120.430">
    <property type="entry name" value="tRNA modification GTPase MnmE domain 2"/>
    <property type="match status" value="1"/>
</dbReference>
<gene>
    <name evidence="6" type="primary">mnmE</name>
    <name evidence="6" type="synonym">trmE</name>
    <name evidence="9" type="ORF">SAMN04488120_101189</name>
</gene>
<comment type="function">
    <text evidence="6">Exhibits a very high intrinsic GTPase hydrolysis rate. Involved in the addition of a carboxymethylaminomethyl (cmnm) group at the wobble position (U34) of certain tRNAs, forming tRNA-cmnm(5)s(2)U34.</text>
</comment>
<dbReference type="InterPro" id="IPR006073">
    <property type="entry name" value="GTP-bd"/>
</dbReference>
<feature type="binding site" evidence="6">
    <location>
        <begin position="226"/>
        <end position="231"/>
    </location>
    <ligand>
        <name>GTP</name>
        <dbReference type="ChEBI" id="CHEBI:37565"/>
    </ligand>
</feature>
<dbReference type="InterPro" id="IPR025867">
    <property type="entry name" value="MnmE_helical"/>
</dbReference>
<feature type="binding site" evidence="6">
    <location>
        <position position="245"/>
    </location>
    <ligand>
        <name>K(+)</name>
        <dbReference type="ChEBI" id="CHEBI:29103"/>
    </ligand>
</feature>
<evidence type="ECO:0000259" key="8">
    <source>
        <dbReference type="PROSITE" id="PS51709"/>
    </source>
</evidence>
<dbReference type="InterPro" id="IPR005225">
    <property type="entry name" value="Small_GTP-bd"/>
</dbReference>
<dbReference type="GO" id="GO:0002098">
    <property type="term" value="P:tRNA wobble uridine modification"/>
    <property type="evidence" value="ECO:0007669"/>
    <property type="project" value="TreeGrafter"/>
</dbReference>
<keyword evidence="6" id="KW-0479">Metal-binding</keyword>
<feature type="binding site" evidence="6">
    <location>
        <position position="226"/>
    </location>
    <ligand>
        <name>K(+)</name>
        <dbReference type="ChEBI" id="CHEBI:29103"/>
    </ligand>
</feature>
<dbReference type="Gene3D" id="3.30.1360.120">
    <property type="entry name" value="Probable tRNA modification gtpase trme, domain 1"/>
    <property type="match status" value="1"/>
</dbReference>
<dbReference type="STRING" id="1076937.SAMN04488120_101189"/>
<evidence type="ECO:0000256" key="2">
    <source>
        <dbReference type="ARBA" id="ARBA00022694"/>
    </source>
</evidence>
<evidence type="ECO:0000256" key="3">
    <source>
        <dbReference type="ARBA" id="ARBA00022741"/>
    </source>
</evidence>
<dbReference type="InterPro" id="IPR018948">
    <property type="entry name" value="GTP-bd_TrmE_N"/>
</dbReference>
<feature type="binding site" evidence="6">
    <location>
        <position position="251"/>
    </location>
    <ligand>
        <name>Mg(2+)</name>
        <dbReference type="ChEBI" id="CHEBI:18420"/>
    </ligand>
</feature>
<dbReference type="Gene3D" id="3.40.50.300">
    <property type="entry name" value="P-loop containing nucleotide triphosphate hydrolases"/>
    <property type="match status" value="1"/>
</dbReference>
<feature type="binding site" evidence="6">
    <location>
        <position position="250"/>
    </location>
    <ligand>
        <name>K(+)</name>
        <dbReference type="ChEBI" id="CHEBI:29103"/>
    </ligand>
</feature>
<evidence type="ECO:0000256" key="4">
    <source>
        <dbReference type="ARBA" id="ARBA00022958"/>
    </source>
</evidence>
<dbReference type="FunFam" id="3.30.1360.120:FF:000007">
    <property type="entry name" value="tRNA modification GTPase GTPBP3, mitochondrial"/>
    <property type="match status" value="1"/>
</dbReference>
<sequence>MNGRTDTIVAIATAPGRGAVGIVRVSGPQAAAVAMRLCGTLPPPRTAALRQLRDAHGQAIDRGLVLHFPAPHSFTGEDVVELQGHGGPVVLQMLVEAACCAGARLARPGEFSERAFLNGKIDLAQAEAIADLIDAGTREAARAALRALDGALSQRVEAIAEALTTLRVYVEGALDFADEDVDWLADAALAQRLGALRSALEQLLTDAQCGRRLRDGLTVALSGRPNVGKSTLLNRLAGAEVAIVTDIPGTTRDVLREPLDLAGLPLTLVDTAGLRESDDPVEREGIRRARAALAQAELVLFVVEAAQGIIAEDAALLAAVPADTQTLIVHNKCDLLRQAAARWEDGGRVHIRLSAVTGDGIPLLVHELHRFAGWADTTQGVFTARTRHLDALRRTLACITEAERRLAERAGAELAAEELRLAHEALGEITGRVTSDDLLGHIFSRFCIGK</sequence>
<keyword evidence="6" id="KW-0460">Magnesium</keyword>
<evidence type="ECO:0000256" key="6">
    <source>
        <dbReference type="HAMAP-Rule" id="MF_00379"/>
    </source>
</evidence>
<dbReference type="NCBIfam" id="TIGR00450">
    <property type="entry name" value="mnmE_trmE_thdF"/>
    <property type="match status" value="1"/>
</dbReference>
<dbReference type="EMBL" id="FOOC01000001">
    <property type="protein sequence ID" value="SFF25291.1"/>
    <property type="molecule type" value="Genomic_DNA"/>
</dbReference>
<feature type="binding site" evidence="6">
    <location>
        <position position="230"/>
    </location>
    <ligand>
        <name>Mg(2+)</name>
        <dbReference type="ChEBI" id="CHEBI:18420"/>
    </ligand>
</feature>
<keyword evidence="5 6" id="KW-0342">GTP-binding</keyword>
<evidence type="ECO:0000313" key="10">
    <source>
        <dbReference type="Proteomes" id="UP000199771"/>
    </source>
</evidence>
<dbReference type="InterPro" id="IPR031168">
    <property type="entry name" value="G_TrmE"/>
</dbReference>
<evidence type="ECO:0000256" key="5">
    <source>
        <dbReference type="ARBA" id="ARBA00023134"/>
    </source>
</evidence>
<dbReference type="RefSeq" id="WP_091530223.1">
    <property type="nucleotide sequence ID" value="NZ_FOOC01000001.1"/>
</dbReference>
<dbReference type="PANTHER" id="PTHR42714:SF2">
    <property type="entry name" value="TRNA MODIFICATION GTPASE GTPBP3, MITOCHONDRIAL"/>
    <property type="match status" value="1"/>
</dbReference>
<dbReference type="Pfam" id="PF01926">
    <property type="entry name" value="MMR_HSR1"/>
    <property type="match status" value="1"/>
</dbReference>
<dbReference type="Proteomes" id="UP000199771">
    <property type="component" value="Unassembled WGS sequence"/>
</dbReference>
<dbReference type="SUPFAM" id="SSF116878">
    <property type="entry name" value="TrmE connector domain"/>
    <property type="match status" value="1"/>
</dbReference>
<dbReference type="CDD" id="cd04164">
    <property type="entry name" value="trmE"/>
    <property type="match status" value="1"/>
</dbReference>
<dbReference type="SUPFAM" id="SSF52540">
    <property type="entry name" value="P-loop containing nucleoside triphosphate hydrolases"/>
    <property type="match status" value="1"/>
</dbReference>
<feature type="binding site" evidence="6">
    <location>
        <position position="247"/>
    </location>
    <ligand>
        <name>K(+)</name>
        <dbReference type="ChEBI" id="CHEBI:29103"/>
    </ligand>
</feature>
<dbReference type="PANTHER" id="PTHR42714">
    <property type="entry name" value="TRNA MODIFICATION GTPASE GTPBP3"/>
    <property type="match status" value="1"/>
</dbReference>
<keyword evidence="6" id="KW-0963">Cytoplasm</keyword>
<feature type="binding site" evidence="6">
    <location>
        <position position="120"/>
    </location>
    <ligand>
        <name>(6S)-5-formyl-5,6,7,8-tetrahydrofolate</name>
        <dbReference type="ChEBI" id="CHEBI:57457"/>
    </ligand>
</feature>
<feature type="binding site" evidence="6">
    <location>
        <position position="81"/>
    </location>
    <ligand>
        <name>(6S)-5-formyl-5,6,7,8-tetrahydrofolate</name>
        <dbReference type="ChEBI" id="CHEBI:57457"/>
    </ligand>
</feature>
<dbReference type="HAMAP" id="MF_00379">
    <property type="entry name" value="GTPase_MnmE"/>
    <property type="match status" value="1"/>
</dbReference>
<dbReference type="Pfam" id="PF10396">
    <property type="entry name" value="TrmE_N"/>
    <property type="match status" value="1"/>
</dbReference>
<comment type="similarity">
    <text evidence="1 6 7">Belongs to the TRAFAC class TrmE-Era-EngA-EngB-Septin-like GTPase superfamily. TrmE GTPase family.</text>
</comment>
<dbReference type="EC" id="3.6.-.-" evidence="6"/>
<name>A0A1I2H9L3_9GAMM</name>
<dbReference type="InterPro" id="IPR027368">
    <property type="entry name" value="MnmE_dom2"/>
</dbReference>
<keyword evidence="6" id="KW-0378">Hydrolase</keyword>
<feature type="binding site" evidence="6">
    <location>
        <position position="450"/>
    </location>
    <ligand>
        <name>(6S)-5-formyl-5,6,7,8-tetrahydrofolate</name>
        <dbReference type="ChEBI" id="CHEBI:57457"/>
    </ligand>
</feature>
<keyword evidence="4 6" id="KW-0630">Potassium</keyword>
<dbReference type="AlphaFoldDB" id="A0A1I2H9L3"/>
<reference evidence="9 10" key="1">
    <citation type="submission" date="2016-10" db="EMBL/GenBank/DDBJ databases">
        <authorList>
            <person name="de Groot N.N."/>
        </authorList>
    </citation>
    <scope>NUCLEOTIDE SEQUENCE [LARGE SCALE GENOMIC DNA]</scope>
    <source>
        <strain evidence="9 10">DSM 23609</strain>
    </source>
</reference>
<dbReference type="GO" id="GO:0046872">
    <property type="term" value="F:metal ion binding"/>
    <property type="evidence" value="ECO:0007669"/>
    <property type="project" value="UniProtKB-KW"/>
</dbReference>